<feature type="domain" description="ABC transporter" evidence="7">
    <location>
        <begin position="2"/>
        <end position="241"/>
    </location>
</feature>
<dbReference type="InterPro" id="IPR003439">
    <property type="entry name" value="ABC_transporter-like_ATP-bd"/>
</dbReference>
<organism evidence="8 9">
    <name type="scientific">Motilibacter deserti</name>
    <dbReference type="NCBI Taxonomy" id="2714956"/>
    <lineage>
        <taxon>Bacteria</taxon>
        <taxon>Bacillati</taxon>
        <taxon>Actinomycetota</taxon>
        <taxon>Actinomycetes</taxon>
        <taxon>Motilibacterales</taxon>
        <taxon>Motilibacteraceae</taxon>
        <taxon>Motilibacter</taxon>
    </lineage>
</organism>
<dbReference type="SUPFAM" id="SSF52540">
    <property type="entry name" value="P-loop containing nucleoside triphosphate hydrolases"/>
    <property type="match status" value="1"/>
</dbReference>
<keyword evidence="3 8" id="KW-0067">ATP-binding</keyword>
<evidence type="ECO:0000256" key="3">
    <source>
        <dbReference type="ARBA" id="ARBA00022840"/>
    </source>
</evidence>
<keyword evidence="1" id="KW-1003">Cell membrane</keyword>
<dbReference type="EMBL" id="JAANNP010000054">
    <property type="protein sequence ID" value="NHC15782.1"/>
    <property type="molecule type" value="Genomic_DNA"/>
</dbReference>
<dbReference type="GO" id="GO:0005524">
    <property type="term" value="F:ATP binding"/>
    <property type="evidence" value="ECO:0007669"/>
    <property type="project" value="UniProtKB-KW"/>
</dbReference>
<keyword evidence="5" id="KW-0813">Transport</keyword>
<dbReference type="PANTHER" id="PTHR24220">
    <property type="entry name" value="IMPORT ATP-BINDING PROTEIN"/>
    <property type="match status" value="1"/>
</dbReference>
<dbReference type="InterPro" id="IPR027417">
    <property type="entry name" value="P-loop_NTPase"/>
</dbReference>
<evidence type="ECO:0000313" key="9">
    <source>
        <dbReference type="Proteomes" id="UP000800981"/>
    </source>
</evidence>
<dbReference type="InterPro" id="IPR045865">
    <property type="entry name" value="ACT-like_dom_sf"/>
</dbReference>
<protein>
    <submittedName>
        <fullName evidence="8">ATP-binding cassette domain-containing protein</fullName>
    </submittedName>
</protein>
<dbReference type="InterPro" id="IPR015854">
    <property type="entry name" value="ABC_transpr_LolD-like"/>
</dbReference>
<comment type="caution">
    <text evidence="8">The sequence shown here is derived from an EMBL/GenBank/DDBJ whole genome shotgun (WGS) entry which is preliminary data.</text>
</comment>
<keyword evidence="6" id="KW-0472">Membrane</keyword>
<evidence type="ECO:0000256" key="6">
    <source>
        <dbReference type="ARBA" id="ARBA00023136"/>
    </source>
</evidence>
<dbReference type="InterPro" id="IPR017871">
    <property type="entry name" value="ABC_transporter-like_CS"/>
</dbReference>
<evidence type="ECO:0000259" key="7">
    <source>
        <dbReference type="PROSITE" id="PS50893"/>
    </source>
</evidence>
<evidence type="ECO:0000256" key="4">
    <source>
        <dbReference type="ARBA" id="ARBA00022967"/>
    </source>
</evidence>
<dbReference type="InterPro" id="IPR018449">
    <property type="entry name" value="NIL_domain"/>
</dbReference>
<keyword evidence="4" id="KW-1278">Translocase</keyword>
<evidence type="ECO:0000256" key="2">
    <source>
        <dbReference type="ARBA" id="ARBA00022741"/>
    </source>
</evidence>
<evidence type="ECO:0000256" key="5">
    <source>
        <dbReference type="ARBA" id="ARBA00022970"/>
    </source>
</evidence>
<keyword evidence="5" id="KW-0029">Amino-acid transport</keyword>
<dbReference type="Gene3D" id="3.30.70.260">
    <property type="match status" value="1"/>
</dbReference>
<gene>
    <name evidence="8" type="ORF">G9H71_18535</name>
</gene>
<dbReference type="Gene3D" id="3.40.50.300">
    <property type="entry name" value="P-loop containing nucleotide triphosphate hydrolases"/>
    <property type="match status" value="1"/>
</dbReference>
<proteinExistence type="predicted"/>
<evidence type="ECO:0000256" key="1">
    <source>
        <dbReference type="ARBA" id="ARBA00022475"/>
    </source>
</evidence>
<dbReference type="InterPro" id="IPR041701">
    <property type="entry name" value="MetN_ABC"/>
</dbReference>
<keyword evidence="2" id="KW-0547">Nucleotide-binding</keyword>
<sequence length="327" mass="35205">MITVQDLRKVYRLGSREIPALRGVSLHIPRGEIHGVVGPSGAGKSTLVRCLTVVERPTSGSVTVDGKELTALGERELRTARRSIGMVFQNVNLLDNRTAAQNVAHPLELARVPRERRKERVAELLELVGLGDRGAAYPSQLSGGQRQRIGIARALAAEPSVLLCDEPTSALDARTTHSILQLIRDVRDRLGVTVILITHEPAVVKEACDSVSRLHDGRIVQQGPVAEALTAPESELAHDLLPLVTAASDAHAEDVVDITFSGDAKGTELLSQLARRFDVDARIVAATVETHRGRQYGRMRLGFGPGAPMPQILEFLAGNGVAAEVVR</sequence>
<accession>A0ABX0H1Z0</accession>
<evidence type="ECO:0000313" key="8">
    <source>
        <dbReference type="EMBL" id="NHC15782.1"/>
    </source>
</evidence>
<dbReference type="Pfam" id="PF09383">
    <property type="entry name" value="NIL"/>
    <property type="match status" value="1"/>
</dbReference>
<dbReference type="Pfam" id="PF00005">
    <property type="entry name" value="ABC_tran"/>
    <property type="match status" value="1"/>
</dbReference>
<dbReference type="Proteomes" id="UP000800981">
    <property type="component" value="Unassembled WGS sequence"/>
</dbReference>
<dbReference type="SMART" id="SM00930">
    <property type="entry name" value="NIL"/>
    <property type="match status" value="1"/>
</dbReference>
<reference evidence="8 9" key="1">
    <citation type="submission" date="2020-03" db="EMBL/GenBank/DDBJ databases">
        <title>Two novel Motilibacter sp.</title>
        <authorList>
            <person name="Liu S."/>
        </authorList>
    </citation>
    <scope>NUCLEOTIDE SEQUENCE [LARGE SCALE GENOMIC DNA]</scope>
    <source>
        <strain evidence="8 9">E257</strain>
    </source>
</reference>
<name>A0ABX0H1Z0_9ACTN</name>
<dbReference type="InterPro" id="IPR003593">
    <property type="entry name" value="AAA+_ATPase"/>
</dbReference>
<dbReference type="SMART" id="SM00382">
    <property type="entry name" value="AAA"/>
    <property type="match status" value="1"/>
</dbReference>
<dbReference type="RefSeq" id="WP_166284273.1">
    <property type="nucleotide sequence ID" value="NZ_JAANNP010000054.1"/>
</dbReference>
<dbReference type="PROSITE" id="PS00211">
    <property type="entry name" value="ABC_TRANSPORTER_1"/>
    <property type="match status" value="1"/>
</dbReference>
<dbReference type="SUPFAM" id="SSF55021">
    <property type="entry name" value="ACT-like"/>
    <property type="match status" value="1"/>
</dbReference>
<dbReference type="PROSITE" id="PS50893">
    <property type="entry name" value="ABC_TRANSPORTER_2"/>
    <property type="match status" value="1"/>
</dbReference>
<keyword evidence="9" id="KW-1185">Reference proteome</keyword>
<dbReference type="CDD" id="cd03258">
    <property type="entry name" value="ABC_MetN_methionine_transporter"/>
    <property type="match status" value="1"/>
</dbReference>